<gene>
    <name evidence="1" type="ORF">A4R26_13950</name>
</gene>
<accession>A0A1V9G6B9</accession>
<organism evidence="1 2">
    <name type="scientific">Niastella populi</name>
    <dbReference type="NCBI Taxonomy" id="550983"/>
    <lineage>
        <taxon>Bacteria</taxon>
        <taxon>Pseudomonadati</taxon>
        <taxon>Bacteroidota</taxon>
        <taxon>Chitinophagia</taxon>
        <taxon>Chitinophagales</taxon>
        <taxon>Chitinophagaceae</taxon>
        <taxon>Niastella</taxon>
    </lineage>
</organism>
<proteinExistence type="predicted"/>
<dbReference type="AlphaFoldDB" id="A0A1V9G6B9"/>
<keyword evidence="2" id="KW-1185">Reference proteome</keyword>
<evidence type="ECO:0000313" key="2">
    <source>
        <dbReference type="Proteomes" id="UP000192276"/>
    </source>
</evidence>
<reference evidence="2" key="1">
    <citation type="submission" date="2016-04" db="EMBL/GenBank/DDBJ databases">
        <authorList>
            <person name="Chen L."/>
            <person name="Zhuang W."/>
            <person name="Wang G."/>
        </authorList>
    </citation>
    <scope>NUCLEOTIDE SEQUENCE [LARGE SCALE GENOMIC DNA]</scope>
    <source>
        <strain evidence="2">208</strain>
    </source>
</reference>
<name>A0A1V9G6B9_9BACT</name>
<comment type="caution">
    <text evidence="1">The sequence shown here is derived from an EMBL/GenBank/DDBJ whole genome shotgun (WGS) entry which is preliminary data.</text>
</comment>
<evidence type="ECO:0000313" key="1">
    <source>
        <dbReference type="EMBL" id="OQP66189.1"/>
    </source>
</evidence>
<protein>
    <submittedName>
        <fullName evidence="1">Uncharacterized protein</fullName>
    </submittedName>
</protein>
<dbReference type="Proteomes" id="UP000192276">
    <property type="component" value="Unassembled WGS sequence"/>
</dbReference>
<dbReference type="STRING" id="550983.A4R26_13950"/>
<sequence>MHSVKLQKGLHRARGIKASRQRVVKRGLKMQPLDGWLPRSLVAFLLKIIKRVIDIYVDFT</sequence>
<dbReference type="EMBL" id="LWBP01000056">
    <property type="protein sequence ID" value="OQP66189.1"/>
    <property type="molecule type" value="Genomic_DNA"/>
</dbReference>